<feature type="compositionally biased region" description="Acidic residues" evidence="1">
    <location>
        <begin position="48"/>
        <end position="63"/>
    </location>
</feature>
<proteinExistence type="predicted"/>
<dbReference type="Pfam" id="PF04910">
    <property type="entry name" value="Tcf25"/>
    <property type="match status" value="1"/>
</dbReference>
<evidence type="ECO:0000313" key="2">
    <source>
        <dbReference type="EMBL" id="GAX19869.1"/>
    </source>
</evidence>
<feature type="compositionally biased region" description="Acidic residues" evidence="1">
    <location>
        <begin position="103"/>
        <end position="119"/>
    </location>
</feature>
<reference evidence="2 3" key="1">
    <citation type="journal article" date="2015" name="Plant Cell">
        <title>Oil accumulation by the oleaginous diatom Fistulifera solaris as revealed by the genome and transcriptome.</title>
        <authorList>
            <person name="Tanaka T."/>
            <person name="Maeda Y."/>
            <person name="Veluchamy A."/>
            <person name="Tanaka M."/>
            <person name="Abida H."/>
            <person name="Marechal E."/>
            <person name="Bowler C."/>
            <person name="Muto M."/>
            <person name="Sunaga Y."/>
            <person name="Tanaka M."/>
            <person name="Yoshino T."/>
            <person name="Taniguchi T."/>
            <person name="Fukuda Y."/>
            <person name="Nemoto M."/>
            <person name="Matsumoto M."/>
            <person name="Wong P.S."/>
            <person name="Aburatani S."/>
            <person name="Fujibuchi W."/>
        </authorList>
    </citation>
    <scope>NUCLEOTIDE SEQUENCE [LARGE SCALE GENOMIC DNA]</scope>
    <source>
        <strain evidence="2 3">JPCC DA0580</strain>
    </source>
</reference>
<feature type="compositionally biased region" description="Polar residues" evidence="1">
    <location>
        <begin position="90"/>
        <end position="99"/>
    </location>
</feature>
<dbReference type="AlphaFoldDB" id="A0A1Z5K131"/>
<dbReference type="InterPro" id="IPR006994">
    <property type="entry name" value="TCF25/Rqc1"/>
</dbReference>
<dbReference type="OrthoDB" id="205993at2759"/>
<feature type="region of interest" description="Disordered" evidence="1">
    <location>
        <begin position="1"/>
        <end position="119"/>
    </location>
</feature>
<dbReference type="EMBL" id="BDSP01000141">
    <property type="protein sequence ID" value="GAX19869.1"/>
    <property type="molecule type" value="Genomic_DNA"/>
</dbReference>
<protein>
    <recommendedName>
        <fullName evidence="4">Transcription factor 25</fullName>
    </recommendedName>
</protein>
<dbReference type="InParanoid" id="A0A1Z5K131"/>
<evidence type="ECO:0000256" key="1">
    <source>
        <dbReference type="SAM" id="MobiDB-lite"/>
    </source>
</evidence>
<sequence>MSARAIRALRGGNHEALLAENADNDDSCEEYDGKPRSKPSAFSAMMDSDNEEDDSDTDEEDTGSEIGNFDVQKGASEHLNDALLNRKTKQSATPQLTNHTKNDDEEGQEDDTESEEEDLDTLLNEFTQRDIQHNEETKQNKSSFFSLICGVQKKFILDLDVDAAMRNALLNGDPSHTRGTNNRKSRQVLLFGPPRDNWPRPPHFVGGGIGMVTYDQSPRPIPWPYSDITTQAKNDKNQDMVDFVQNMNHWYTFQHAHDCSRDFEDYAVVKQTGDLNALVMFVAHHPYVTDALLQLTGVLYQTNHSQEGLALLRRCLWVYESSATLPFNNRVLDGAALMDMDQPENATFFRSLFKLIQVSIVAALPRTAAAVCRYILALDPLRDPMQVLAVLDAFTINCKSEIFDQWLIDLVDSDCMSIYFRDEENPKRVFQCPLREMPNWMLSYSLAQYRLHGKDGNYDRLRKVLTQFPEVVSLLLQAQEVDITGRSFLRDWPTALETATERSFSTRRSWGRHQGELDPHEVQRTVQTADKILALYVRLTAKAWGSDDILQLLHDTLVTLPESESPALPPAAIMRYSALNPGDFNNRVELLPQDMNIMDGGMIAHAMTVVTNRPRFLRHMPRGAIHGQQRMDIENLPAGFPALFGPPTNVVDPDWPLMEVLWRSFLPWNHVEGVRPPAR</sequence>
<comment type="caution">
    <text evidence="2">The sequence shown here is derived from an EMBL/GenBank/DDBJ whole genome shotgun (WGS) entry which is preliminary data.</text>
</comment>
<dbReference type="PANTHER" id="PTHR22684:SF0">
    <property type="entry name" value="RIBOSOME QUALITY CONTROL COMPLEX SUBUNIT TCF25"/>
    <property type="match status" value="1"/>
</dbReference>
<organism evidence="2 3">
    <name type="scientific">Fistulifera solaris</name>
    <name type="common">Oleaginous diatom</name>
    <dbReference type="NCBI Taxonomy" id="1519565"/>
    <lineage>
        <taxon>Eukaryota</taxon>
        <taxon>Sar</taxon>
        <taxon>Stramenopiles</taxon>
        <taxon>Ochrophyta</taxon>
        <taxon>Bacillariophyta</taxon>
        <taxon>Bacillariophyceae</taxon>
        <taxon>Bacillariophycidae</taxon>
        <taxon>Naviculales</taxon>
        <taxon>Naviculaceae</taxon>
        <taxon>Fistulifera</taxon>
    </lineage>
</organism>
<name>A0A1Z5K131_FISSO</name>
<dbReference type="GO" id="GO:1990112">
    <property type="term" value="C:RQC complex"/>
    <property type="evidence" value="ECO:0007669"/>
    <property type="project" value="TreeGrafter"/>
</dbReference>
<evidence type="ECO:0008006" key="4">
    <source>
        <dbReference type="Google" id="ProtNLM"/>
    </source>
</evidence>
<dbReference type="Proteomes" id="UP000198406">
    <property type="component" value="Unassembled WGS sequence"/>
</dbReference>
<gene>
    <name evidence="2" type="ORF">FisN_1Lh667</name>
</gene>
<accession>A0A1Z5K131</accession>
<keyword evidence="3" id="KW-1185">Reference proteome</keyword>
<dbReference type="PANTHER" id="PTHR22684">
    <property type="entry name" value="NULP1-RELATED"/>
    <property type="match status" value="1"/>
</dbReference>
<evidence type="ECO:0000313" key="3">
    <source>
        <dbReference type="Proteomes" id="UP000198406"/>
    </source>
</evidence>